<dbReference type="SUPFAM" id="SSF56322">
    <property type="entry name" value="ADC synthase"/>
    <property type="match status" value="1"/>
</dbReference>
<dbReference type="GO" id="GO:0046820">
    <property type="term" value="F:4-amino-4-deoxychorismate synthase activity"/>
    <property type="evidence" value="ECO:0007669"/>
    <property type="project" value="UniProtKB-EC"/>
</dbReference>
<comment type="caution">
    <text evidence="5">The sequence shown here is derived from an EMBL/GenBank/DDBJ whole genome shotgun (WGS) entry which is preliminary data.</text>
</comment>
<accession>A0A0C1MUM2</accession>
<dbReference type="Proteomes" id="UP000031327">
    <property type="component" value="Unassembled WGS sequence"/>
</dbReference>
<evidence type="ECO:0000313" key="5">
    <source>
        <dbReference type="EMBL" id="KID58583.1"/>
    </source>
</evidence>
<dbReference type="Gene3D" id="3.60.120.10">
    <property type="entry name" value="Anthranilate synthase"/>
    <property type="match status" value="1"/>
</dbReference>
<dbReference type="PANTHER" id="PTHR11236">
    <property type="entry name" value="AMINOBENZOATE/ANTHRANILATE SYNTHASE"/>
    <property type="match status" value="1"/>
</dbReference>
<dbReference type="InterPro" id="IPR006805">
    <property type="entry name" value="Anth_synth_I_N"/>
</dbReference>
<evidence type="ECO:0000259" key="3">
    <source>
        <dbReference type="Pfam" id="PF00425"/>
    </source>
</evidence>
<feature type="domain" description="Chorismate-utilising enzyme C-terminal" evidence="3">
    <location>
        <begin position="185"/>
        <end position="439"/>
    </location>
</feature>
<dbReference type="PANTHER" id="PTHR11236:SF50">
    <property type="entry name" value="AMINODEOXYCHORISMATE SYNTHASE COMPONENT 1"/>
    <property type="match status" value="1"/>
</dbReference>
<name>A0A0C1MUM2_9GAMM</name>
<protein>
    <recommendedName>
        <fullName evidence="1">aminodeoxychorismate synthase</fullName>
        <ecNumber evidence="1">2.6.1.85</ecNumber>
    </recommendedName>
</protein>
<dbReference type="GO" id="GO:0000162">
    <property type="term" value="P:L-tryptophan biosynthetic process"/>
    <property type="evidence" value="ECO:0007669"/>
    <property type="project" value="TreeGrafter"/>
</dbReference>
<dbReference type="InterPro" id="IPR005802">
    <property type="entry name" value="ADC_synth_comp_1"/>
</dbReference>
<evidence type="ECO:0000313" key="6">
    <source>
        <dbReference type="Proteomes" id="UP000031327"/>
    </source>
</evidence>
<dbReference type="InterPro" id="IPR005801">
    <property type="entry name" value="ADC_synthase"/>
</dbReference>
<dbReference type="PRINTS" id="PR00095">
    <property type="entry name" value="ANTSNTHASEI"/>
</dbReference>
<keyword evidence="2" id="KW-0808">Transferase</keyword>
<dbReference type="InterPro" id="IPR015890">
    <property type="entry name" value="Chorismate_C"/>
</dbReference>
<dbReference type="Pfam" id="PF00425">
    <property type="entry name" value="Chorismate_bind"/>
    <property type="match status" value="1"/>
</dbReference>
<feature type="domain" description="Anthranilate synthase component I N-terminal" evidence="4">
    <location>
        <begin position="15"/>
        <end position="146"/>
    </location>
</feature>
<gene>
    <name evidence="5" type="ORF">JF50_01495</name>
</gene>
<dbReference type="AlphaFoldDB" id="A0A0C1MUM2"/>
<proteinExistence type="predicted"/>
<dbReference type="GO" id="GO:0009396">
    <property type="term" value="P:folic acid-containing compound biosynthetic process"/>
    <property type="evidence" value="ECO:0007669"/>
    <property type="project" value="InterPro"/>
</dbReference>
<dbReference type="InterPro" id="IPR019999">
    <property type="entry name" value="Anth_synth_I-like"/>
</dbReference>
<reference evidence="5 6" key="1">
    <citation type="submission" date="2014-12" db="EMBL/GenBank/DDBJ databases">
        <title>Draft Genome Sequence of Pseudoalteromonas luteoviolacea HI1.</title>
        <authorList>
            <person name="Asahina A.Y."/>
            <person name="Hadfield M.G."/>
        </authorList>
    </citation>
    <scope>NUCLEOTIDE SEQUENCE [LARGE SCALE GENOMIC DNA]</scope>
    <source>
        <strain evidence="5 6">HI1</strain>
    </source>
</reference>
<organism evidence="5 6">
    <name type="scientific">Pseudoalteromonas luteoviolacea</name>
    <dbReference type="NCBI Taxonomy" id="43657"/>
    <lineage>
        <taxon>Bacteria</taxon>
        <taxon>Pseudomonadati</taxon>
        <taxon>Pseudomonadota</taxon>
        <taxon>Gammaproteobacteria</taxon>
        <taxon>Alteromonadales</taxon>
        <taxon>Pseudoalteromonadaceae</taxon>
        <taxon>Pseudoalteromonas</taxon>
    </lineage>
</organism>
<evidence type="ECO:0000256" key="2">
    <source>
        <dbReference type="ARBA" id="ARBA00022679"/>
    </source>
</evidence>
<dbReference type="RefSeq" id="WP_039607756.1">
    <property type="nucleotide sequence ID" value="NZ_JWIC01000003.1"/>
</dbReference>
<sequence>MINAQNKCIAVDISLSTVEVFEKISAQQYAILLDSSDATHVNSRFDIISYAPARVLEAKNGHVFLDGLVQKHSVFKILHQELEKLCPSRNEDVPFCGGWLGYFGYDLGRYIESIPQNAAADIPLPDTVVGLYLDALIFDNKQDQWYYVSQPHVDRLGDYLKLIETPSAVSHQFKLQSDWQSNMSEQQYHTKFQRIQDYLRSGDCYQINLAQRFSAIYQGSPWAAYKKLRQQNRAPFSAYYNLGENAAIVSVSPERFISVRQRLVETKPIKGTLPRLSDIAADQLQAETLQNSNKDRAENVMIVDLLRNDLGKVAKPGSVTVPKLFAIESFPAVHHLVSTVTSELAAGCSAVDQLEAAFPGGSITGAPKIRAMEIIEELEPHRRSAYCGSMGYLSACGDMDTSITIRTLVCENNRIHCWAGGGIVADSQVDAEYQETYHKVNKILPVLQ</sequence>
<dbReference type="NCBIfam" id="TIGR00553">
    <property type="entry name" value="pabB"/>
    <property type="match status" value="1"/>
</dbReference>
<dbReference type="OrthoDB" id="9803598at2"/>
<dbReference type="EMBL" id="JWIC01000003">
    <property type="protein sequence ID" value="KID58583.1"/>
    <property type="molecule type" value="Genomic_DNA"/>
</dbReference>
<dbReference type="EC" id="2.6.1.85" evidence="1"/>
<evidence type="ECO:0000256" key="1">
    <source>
        <dbReference type="ARBA" id="ARBA00013139"/>
    </source>
</evidence>
<evidence type="ECO:0000259" key="4">
    <source>
        <dbReference type="Pfam" id="PF04715"/>
    </source>
</evidence>
<dbReference type="Pfam" id="PF04715">
    <property type="entry name" value="Anth_synt_I_N"/>
    <property type="match status" value="1"/>
</dbReference>